<dbReference type="PROSITE" id="PS51163">
    <property type="entry name" value="YRDC"/>
    <property type="match status" value="1"/>
</dbReference>
<comment type="catalytic activity">
    <reaction evidence="9">
        <text>C-terminal L-cysteinyl-[HypE protein] + carbamoyl phosphate + ATP + H2O = C-terminal S-carboxamide-L-cysteinyl-[HypE protein] + AMP + phosphate + diphosphate + H(+)</text>
        <dbReference type="Rhea" id="RHEA:55636"/>
        <dbReference type="Rhea" id="RHEA-COMP:14247"/>
        <dbReference type="Rhea" id="RHEA-COMP:14392"/>
        <dbReference type="ChEBI" id="CHEBI:15377"/>
        <dbReference type="ChEBI" id="CHEBI:15378"/>
        <dbReference type="ChEBI" id="CHEBI:30616"/>
        <dbReference type="ChEBI" id="CHEBI:33019"/>
        <dbReference type="ChEBI" id="CHEBI:43474"/>
        <dbReference type="ChEBI" id="CHEBI:58228"/>
        <dbReference type="ChEBI" id="CHEBI:76913"/>
        <dbReference type="ChEBI" id="CHEBI:139126"/>
        <dbReference type="ChEBI" id="CHEBI:456215"/>
    </reaction>
</comment>
<dbReference type="NCBIfam" id="TIGR00143">
    <property type="entry name" value="hypF"/>
    <property type="match status" value="1"/>
</dbReference>
<evidence type="ECO:0000256" key="9">
    <source>
        <dbReference type="ARBA" id="ARBA00048220"/>
    </source>
</evidence>
<proteinExistence type="inferred from homology"/>
<evidence type="ECO:0000256" key="8">
    <source>
        <dbReference type="ARBA" id="ARBA00047645"/>
    </source>
</evidence>
<evidence type="ECO:0000259" key="12">
    <source>
        <dbReference type="PROSITE" id="PS51160"/>
    </source>
</evidence>
<feature type="active site" evidence="11">
    <location>
        <position position="25"/>
    </location>
</feature>
<evidence type="ECO:0000313" key="15">
    <source>
        <dbReference type="Proteomes" id="UP000198970"/>
    </source>
</evidence>
<evidence type="ECO:0000256" key="11">
    <source>
        <dbReference type="PROSITE-ProRule" id="PRU00520"/>
    </source>
</evidence>
<comment type="similarity">
    <text evidence="2">Belongs to the acylphosphatase family.</text>
</comment>
<dbReference type="InterPro" id="IPR017945">
    <property type="entry name" value="DHBP_synth_RibB-like_a/b_dom"/>
</dbReference>
<feature type="domain" description="YrdC-like" evidence="13">
    <location>
        <begin position="207"/>
        <end position="390"/>
    </location>
</feature>
<dbReference type="Gene3D" id="3.30.110.120">
    <property type="match status" value="1"/>
</dbReference>
<dbReference type="PANTHER" id="PTHR42959:SF1">
    <property type="entry name" value="CARBAMOYLTRANSFERASE HYPF"/>
    <property type="match status" value="1"/>
</dbReference>
<name>A0ABY1C9J5_9FIRM</name>
<dbReference type="PROSITE" id="PS51160">
    <property type="entry name" value="ACYLPHOSPHATASE_3"/>
    <property type="match status" value="1"/>
</dbReference>
<dbReference type="InterPro" id="IPR036046">
    <property type="entry name" value="Acylphosphatase-like_dom_sf"/>
</dbReference>
<dbReference type="Gene3D" id="3.90.870.50">
    <property type="match status" value="1"/>
</dbReference>
<keyword evidence="11" id="KW-0378">Hydrolase</keyword>
<dbReference type="EMBL" id="LT630003">
    <property type="protein sequence ID" value="SET83452.1"/>
    <property type="molecule type" value="Genomic_DNA"/>
</dbReference>
<dbReference type="Proteomes" id="UP000198970">
    <property type="component" value="Chromosome I"/>
</dbReference>
<evidence type="ECO:0000256" key="3">
    <source>
        <dbReference type="ARBA" id="ARBA00008097"/>
    </source>
</evidence>
<dbReference type="Pfam" id="PF00708">
    <property type="entry name" value="Acylphosphatase"/>
    <property type="match status" value="1"/>
</dbReference>
<keyword evidence="7" id="KW-0862">Zinc</keyword>
<dbReference type="InterPro" id="IPR001792">
    <property type="entry name" value="Acylphosphatase-like_dom"/>
</dbReference>
<organism evidence="14 15">
    <name type="scientific">Lacrimispora sphenoides JCM 1415</name>
    <dbReference type="NCBI Taxonomy" id="1297793"/>
    <lineage>
        <taxon>Bacteria</taxon>
        <taxon>Bacillati</taxon>
        <taxon>Bacillota</taxon>
        <taxon>Clostridia</taxon>
        <taxon>Lachnospirales</taxon>
        <taxon>Lachnospiraceae</taxon>
        <taxon>Lacrimispora</taxon>
    </lineage>
</organism>
<evidence type="ECO:0000256" key="1">
    <source>
        <dbReference type="ARBA" id="ARBA00004711"/>
    </source>
</evidence>
<keyword evidence="4" id="KW-0436">Ligase</keyword>
<dbReference type="Gene3D" id="3.30.420.360">
    <property type="match status" value="1"/>
</dbReference>
<dbReference type="Pfam" id="PF07503">
    <property type="entry name" value="zf-HYPF"/>
    <property type="match status" value="2"/>
</dbReference>
<dbReference type="EC" id="6.2.-.-" evidence="10"/>
<evidence type="ECO:0000256" key="4">
    <source>
        <dbReference type="ARBA" id="ARBA00022598"/>
    </source>
</evidence>
<sequence length="786" mass="86863">MDCGKNKVITKIIKVYGIVQGVGFRPLVYRAAKQYGIKGTVRNVGGYVEIVAQSEEAVLGRFLSGLKENKRGGYEIIKMEAELLPFQEFEDFLIIKSESSVEILVIPPDLPVCPECMRELSQASDRRYQNPFISCMSCGPRYTIMEDLPYDRNRTSMEDFPMCDACREEYTSPESRRFHAQTISCNDCGPYLIYQDKENGFHELSEREAFEKTVKVLSQGGIVAVKGIGGFHLVCSPFLEETVNRLRKLKGREEKPFAVMFPGISEIRKFCLVSEEEKTLLESKARPIVLLSMEQDPMAPSTGNGSLYCGAFLPYTPLQYMLTAELGPLIMTSANFSGQPVIREDGPMLALSSPYLSGVLYNKRRIVRSVDDSVAKIIEGKPQLIRRSRGYVPYPVFLSKEEGKESGTNTGVFAAGGDLKAAFCLCQKGNAVVSQYFGDLEEETVMEEYQRSYEDLARLLRMAPGLAVCDLHPNYHSTHFAKTLGLPVLKVQHHHAHIASVMAEHDLKGPVIGVAFDGTGYGTDGNIWGGEFLICEGSGFIRAAHVSMFPILGGDGSMRDAKKTASCFLLHAGLEAYVQDERICVIKAALEHNVNRVFTSSMGRLFDAAASVLNIGHENHYEGECAILFEKEAVLAERKDIKPADLCFGIKEREGILELDPRPVFEALSTMRNKVETGSLALGFHLALAQATASVCERLERECLSNTVALSGGVFQNSLLTGHTVRLLKEKGFNVYLNSVVPPNDGGVSLGQAYLGNNYLKSDHMDLERTGCHVRSSTGKNNSDKR</sequence>
<dbReference type="InterPro" id="IPR004421">
    <property type="entry name" value="Carbamoyltransferase_HypF"/>
</dbReference>
<evidence type="ECO:0000256" key="6">
    <source>
        <dbReference type="ARBA" id="ARBA00022771"/>
    </source>
</evidence>
<keyword evidence="5" id="KW-0479">Metal-binding</keyword>
<comment type="catalytic activity">
    <reaction evidence="8 11">
        <text>an acyl phosphate + H2O = a carboxylate + phosphate + H(+)</text>
        <dbReference type="Rhea" id="RHEA:14965"/>
        <dbReference type="ChEBI" id="CHEBI:15377"/>
        <dbReference type="ChEBI" id="CHEBI:15378"/>
        <dbReference type="ChEBI" id="CHEBI:29067"/>
        <dbReference type="ChEBI" id="CHEBI:43474"/>
        <dbReference type="ChEBI" id="CHEBI:59918"/>
        <dbReference type="EC" id="3.6.1.7"/>
    </reaction>
</comment>
<reference evidence="14 15" key="1">
    <citation type="submission" date="2016-10" db="EMBL/GenBank/DDBJ databases">
        <authorList>
            <person name="Varghese N."/>
            <person name="Submissions S."/>
        </authorList>
    </citation>
    <scope>NUCLEOTIDE SEQUENCE [LARGE SCALE GENOMIC DNA]</scope>
    <source>
        <strain evidence="14 15">ATCC 19403</strain>
    </source>
</reference>
<dbReference type="InterPro" id="IPR055128">
    <property type="entry name" value="HypF_C_2"/>
</dbReference>
<evidence type="ECO:0000256" key="2">
    <source>
        <dbReference type="ARBA" id="ARBA00005614"/>
    </source>
</evidence>
<evidence type="ECO:0000256" key="10">
    <source>
        <dbReference type="PIRNR" id="PIRNR006256"/>
    </source>
</evidence>
<dbReference type="InterPro" id="IPR041440">
    <property type="entry name" value="HypF_C"/>
</dbReference>
<accession>A0ABY1C9J5</accession>
<dbReference type="InterPro" id="IPR011125">
    <property type="entry name" value="Znf_HypF"/>
</dbReference>
<protein>
    <recommendedName>
        <fullName evidence="10">Carbamoyltransferase</fullName>
        <ecNumber evidence="10">6.2.-.-</ecNumber>
    </recommendedName>
</protein>
<comment type="pathway">
    <text evidence="1">Protein modification; [NiFe] hydrogenase maturation.</text>
</comment>
<dbReference type="Pfam" id="PF01300">
    <property type="entry name" value="Sua5_yciO_yrdC"/>
    <property type="match status" value="1"/>
</dbReference>
<comment type="similarity">
    <text evidence="3 10">Belongs to the carbamoyltransferase HypF family.</text>
</comment>
<dbReference type="RefSeq" id="WP_100042386.1">
    <property type="nucleotide sequence ID" value="NZ_LT630003.1"/>
</dbReference>
<gene>
    <name evidence="14" type="ORF">SAMN02745906_2286</name>
</gene>
<dbReference type="InterPro" id="IPR051060">
    <property type="entry name" value="Carbamoyltrans_HypF-like"/>
</dbReference>
<feature type="active site" evidence="11">
    <location>
        <position position="43"/>
    </location>
</feature>
<dbReference type="InterPro" id="IPR006070">
    <property type="entry name" value="Sua5-like_dom"/>
</dbReference>
<dbReference type="InterPro" id="IPR017968">
    <property type="entry name" value="Acylphosphatase_CS"/>
</dbReference>
<dbReference type="SUPFAM" id="SSF55821">
    <property type="entry name" value="YrdC/RibB"/>
    <property type="match status" value="1"/>
</dbReference>
<evidence type="ECO:0000256" key="7">
    <source>
        <dbReference type="ARBA" id="ARBA00022833"/>
    </source>
</evidence>
<dbReference type="Gene3D" id="3.30.420.40">
    <property type="match status" value="1"/>
</dbReference>
<keyword evidence="15" id="KW-1185">Reference proteome</keyword>
<dbReference type="Pfam" id="PF22521">
    <property type="entry name" value="HypF_C_2"/>
    <property type="match status" value="1"/>
</dbReference>
<dbReference type="PANTHER" id="PTHR42959">
    <property type="entry name" value="CARBAMOYLTRANSFERASE"/>
    <property type="match status" value="1"/>
</dbReference>
<evidence type="ECO:0000256" key="5">
    <source>
        <dbReference type="ARBA" id="ARBA00022723"/>
    </source>
</evidence>
<dbReference type="PROSITE" id="PS00150">
    <property type="entry name" value="ACYLPHOSPHATASE_1"/>
    <property type="match status" value="1"/>
</dbReference>
<evidence type="ECO:0000259" key="13">
    <source>
        <dbReference type="PROSITE" id="PS51163"/>
    </source>
</evidence>
<dbReference type="SUPFAM" id="SSF54975">
    <property type="entry name" value="Acylphosphatase/BLUF domain-like"/>
    <property type="match status" value="1"/>
</dbReference>
<evidence type="ECO:0000313" key="14">
    <source>
        <dbReference type="EMBL" id="SET83452.1"/>
    </source>
</evidence>
<keyword evidence="6" id="KW-0863">Zinc-finger</keyword>
<dbReference type="PIRSF" id="PIRSF006256">
    <property type="entry name" value="CMPcnvr_hdrg_mat"/>
    <property type="match status" value="1"/>
</dbReference>
<feature type="domain" description="Acylphosphatase-like" evidence="12">
    <location>
        <begin position="10"/>
        <end position="96"/>
    </location>
</feature>
<dbReference type="Pfam" id="PF17788">
    <property type="entry name" value="HypF_C"/>
    <property type="match status" value="1"/>
</dbReference>